<dbReference type="PRINTS" id="PR00036">
    <property type="entry name" value="HTHLACI"/>
</dbReference>
<dbReference type="SUPFAM" id="SSF53822">
    <property type="entry name" value="Periplasmic binding protein-like I"/>
    <property type="match status" value="1"/>
</dbReference>
<dbReference type="InterPro" id="IPR028082">
    <property type="entry name" value="Peripla_BP_I"/>
</dbReference>
<dbReference type="PROSITE" id="PS50932">
    <property type="entry name" value="HTH_LACI_2"/>
    <property type="match status" value="1"/>
</dbReference>
<keyword evidence="6" id="KW-1185">Reference proteome</keyword>
<evidence type="ECO:0000256" key="1">
    <source>
        <dbReference type="ARBA" id="ARBA00023015"/>
    </source>
</evidence>
<accession>A0A3S4V7K8</accession>
<dbReference type="CDD" id="cd06292">
    <property type="entry name" value="PBP1_AglR_RafR-like"/>
    <property type="match status" value="1"/>
</dbReference>
<gene>
    <name evidence="5" type="primary">cytR</name>
    <name evidence="5" type="ORF">NCTC13354_01500</name>
</gene>
<feature type="domain" description="HTH lacI-type" evidence="4">
    <location>
        <begin position="5"/>
        <end position="59"/>
    </location>
</feature>
<evidence type="ECO:0000313" key="5">
    <source>
        <dbReference type="EMBL" id="VEI13778.1"/>
    </source>
</evidence>
<keyword evidence="1" id="KW-0805">Transcription regulation</keyword>
<dbReference type="CDD" id="cd01392">
    <property type="entry name" value="HTH_LacI"/>
    <property type="match status" value="1"/>
</dbReference>
<proteinExistence type="predicted"/>
<dbReference type="KEGG" id="tbw:NCTC13354_01500"/>
<dbReference type="PROSITE" id="PS00356">
    <property type="entry name" value="HTH_LACI_1"/>
    <property type="match status" value="1"/>
</dbReference>
<dbReference type="InterPro" id="IPR000843">
    <property type="entry name" value="HTH_LacI"/>
</dbReference>
<protein>
    <submittedName>
        <fullName evidence="5">HTH-type transcriptional repressor CytR</fullName>
    </submittedName>
</protein>
<sequence>MAHRIRLADIAAQAGVSTATVSRVLNAKSSVAPKTRQAVVAALDLLGYERPKTLREHGGGLVGMIVPELTNPIFPFFTQSIVSALSLQGYTPLLGTQMAGGTTEDSYVETMLAHRVAGFVFVSGLHADSTANISRYERIIARKIPFVTINGAHPGLRNPDFSTDDADAIRQAVCHLTSLGHQKIGFASGPLRFIPSLHKTEAFIDAMRHSHPHEQPRVVHTLYTVNGGAGAAAQLIGAGCTAIICGSDMMALGAVRHCKAAGISVPSDISIVGFDDSPVTGFSDPPLTTLRQPVKAITEAAVSTLVALIKGMQVDIGKMSFDPELIVRGSTAARK</sequence>
<dbReference type="Gene3D" id="3.40.50.2300">
    <property type="match status" value="2"/>
</dbReference>
<dbReference type="RefSeq" id="WP_126417298.1">
    <property type="nucleotide sequence ID" value="NZ_LR134476.1"/>
</dbReference>
<dbReference type="OrthoDB" id="3324394at2"/>
<evidence type="ECO:0000259" key="4">
    <source>
        <dbReference type="PROSITE" id="PS50932"/>
    </source>
</evidence>
<keyword evidence="2" id="KW-0238">DNA-binding</keyword>
<organism evidence="5 6">
    <name type="scientific">Trueperella bialowiezensis</name>
    <dbReference type="NCBI Taxonomy" id="312285"/>
    <lineage>
        <taxon>Bacteria</taxon>
        <taxon>Bacillati</taxon>
        <taxon>Actinomycetota</taxon>
        <taxon>Actinomycetes</taxon>
        <taxon>Actinomycetales</taxon>
        <taxon>Actinomycetaceae</taxon>
        <taxon>Trueperella</taxon>
    </lineage>
</organism>
<name>A0A3S4V7K8_9ACTO</name>
<reference evidence="5 6" key="1">
    <citation type="submission" date="2018-12" db="EMBL/GenBank/DDBJ databases">
        <authorList>
            <consortium name="Pathogen Informatics"/>
        </authorList>
    </citation>
    <scope>NUCLEOTIDE SEQUENCE [LARGE SCALE GENOMIC DNA]</scope>
    <source>
        <strain evidence="5 6">NCTC13354</strain>
    </source>
</reference>
<evidence type="ECO:0000256" key="3">
    <source>
        <dbReference type="ARBA" id="ARBA00023163"/>
    </source>
</evidence>
<dbReference type="InterPro" id="IPR046335">
    <property type="entry name" value="LacI/GalR-like_sensor"/>
</dbReference>
<dbReference type="EMBL" id="LR134476">
    <property type="protein sequence ID" value="VEI13778.1"/>
    <property type="molecule type" value="Genomic_DNA"/>
</dbReference>
<dbReference type="GO" id="GO:0003700">
    <property type="term" value="F:DNA-binding transcription factor activity"/>
    <property type="evidence" value="ECO:0007669"/>
    <property type="project" value="TreeGrafter"/>
</dbReference>
<dbReference type="SUPFAM" id="SSF47413">
    <property type="entry name" value="lambda repressor-like DNA-binding domains"/>
    <property type="match status" value="1"/>
</dbReference>
<dbReference type="Proteomes" id="UP000269542">
    <property type="component" value="Chromosome"/>
</dbReference>
<dbReference type="AlphaFoldDB" id="A0A3S4V7K8"/>
<dbReference type="SMART" id="SM00354">
    <property type="entry name" value="HTH_LACI"/>
    <property type="match status" value="1"/>
</dbReference>
<dbReference type="GO" id="GO:0000976">
    <property type="term" value="F:transcription cis-regulatory region binding"/>
    <property type="evidence" value="ECO:0007669"/>
    <property type="project" value="TreeGrafter"/>
</dbReference>
<dbReference type="Pfam" id="PF13377">
    <property type="entry name" value="Peripla_BP_3"/>
    <property type="match status" value="1"/>
</dbReference>
<dbReference type="PANTHER" id="PTHR30146">
    <property type="entry name" value="LACI-RELATED TRANSCRIPTIONAL REPRESSOR"/>
    <property type="match status" value="1"/>
</dbReference>
<dbReference type="Pfam" id="PF00356">
    <property type="entry name" value="LacI"/>
    <property type="match status" value="1"/>
</dbReference>
<dbReference type="PANTHER" id="PTHR30146:SF153">
    <property type="entry name" value="LACTOSE OPERON REPRESSOR"/>
    <property type="match status" value="1"/>
</dbReference>
<evidence type="ECO:0000313" key="6">
    <source>
        <dbReference type="Proteomes" id="UP000269542"/>
    </source>
</evidence>
<keyword evidence="3" id="KW-0804">Transcription</keyword>
<dbReference type="Gene3D" id="1.10.260.40">
    <property type="entry name" value="lambda repressor-like DNA-binding domains"/>
    <property type="match status" value="1"/>
</dbReference>
<dbReference type="InterPro" id="IPR010982">
    <property type="entry name" value="Lambda_DNA-bd_dom_sf"/>
</dbReference>
<evidence type="ECO:0000256" key="2">
    <source>
        <dbReference type="ARBA" id="ARBA00023125"/>
    </source>
</evidence>